<sequence>MPRAGEASFTSKRGRTKARMGRLSLDPRPPPMGRGSTHGSWVPIRSTSVASRQESVETCPYHNTNDHDIDKYFTFPHNVKWYLELICVDKLVKHPYFTRSKAPRDSFPDRNSLKGKATMGDNLEENGLTEVAVGQPSTIE</sequence>
<evidence type="ECO:0000256" key="1">
    <source>
        <dbReference type="SAM" id="MobiDB-lite"/>
    </source>
</evidence>
<reference evidence="2" key="2">
    <citation type="submission" date="2015-06" db="UniProtKB">
        <authorList>
            <consortium name="EnsemblPlants"/>
        </authorList>
    </citation>
    <scope>IDENTIFICATION</scope>
    <source>
        <strain evidence="2">DM1-3 516 R44</strain>
    </source>
</reference>
<proteinExistence type="predicted"/>
<dbReference type="EnsemblPlants" id="PGSC0003DMT400095037">
    <property type="protein sequence ID" value="PGSC0003DMT400095037"/>
    <property type="gene ID" value="PGSC0003DMG400044608"/>
</dbReference>
<feature type="region of interest" description="Disordered" evidence="1">
    <location>
        <begin position="1"/>
        <end position="49"/>
    </location>
</feature>
<evidence type="ECO:0000313" key="3">
    <source>
        <dbReference type="Proteomes" id="UP000011115"/>
    </source>
</evidence>
<evidence type="ECO:0000313" key="2">
    <source>
        <dbReference type="EnsemblPlants" id="PGSC0003DMT400095037"/>
    </source>
</evidence>
<feature type="region of interest" description="Disordered" evidence="1">
    <location>
        <begin position="100"/>
        <end position="140"/>
    </location>
</feature>
<dbReference type="HOGENOM" id="CLU_1838685_0_0_1"/>
<accession>M1DVF6</accession>
<dbReference type="InParanoid" id="M1DVF6"/>
<dbReference type="PaxDb" id="4113-PGSC0003DMT400095037"/>
<keyword evidence="3" id="KW-1185">Reference proteome</keyword>
<feature type="compositionally biased region" description="Basic and acidic residues" evidence="1">
    <location>
        <begin position="102"/>
        <end position="112"/>
    </location>
</feature>
<organism evidence="2 3">
    <name type="scientific">Solanum tuberosum</name>
    <name type="common">Potato</name>
    <dbReference type="NCBI Taxonomy" id="4113"/>
    <lineage>
        <taxon>Eukaryota</taxon>
        <taxon>Viridiplantae</taxon>
        <taxon>Streptophyta</taxon>
        <taxon>Embryophyta</taxon>
        <taxon>Tracheophyta</taxon>
        <taxon>Spermatophyta</taxon>
        <taxon>Magnoliopsida</taxon>
        <taxon>eudicotyledons</taxon>
        <taxon>Gunneridae</taxon>
        <taxon>Pentapetalae</taxon>
        <taxon>asterids</taxon>
        <taxon>lamiids</taxon>
        <taxon>Solanales</taxon>
        <taxon>Solanaceae</taxon>
        <taxon>Solanoideae</taxon>
        <taxon>Solaneae</taxon>
        <taxon>Solanum</taxon>
    </lineage>
</organism>
<reference evidence="3" key="1">
    <citation type="journal article" date="2011" name="Nature">
        <title>Genome sequence and analysis of the tuber crop potato.</title>
        <authorList>
            <consortium name="The Potato Genome Sequencing Consortium"/>
        </authorList>
    </citation>
    <scope>NUCLEOTIDE SEQUENCE [LARGE SCALE GENOMIC DNA]</scope>
    <source>
        <strain evidence="3">cv. DM1-3 516 R44</strain>
    </source>
</reference>
<dbReference type="Gramene" id="PGSC0003DMT400095037">
    <property type="protein sequence ID" value="PGSC0003DMT400095037"/>
    <property type="gene ID" value="PGSC0003DMG400044608"/>
</dbReference>
<dbReference type="Proteomes" id="UP000011115">
    <property type="component" value="Unassembled WGS sequence"/>
</dbReference>
<name>M1DVF6_SOLTU</name>
<protein>
    <submittedName>
        <fullName evidence="2">Integrase core domain containing protein</fullName>
    </submittedName>
</protein>
<dbReference type="AlphaFoldDB" id="M1DVF6"/>